<comment type="caution">
    <text evidence="2">The sequence shown here is derived from an EMBL/GenBank/DDBJ whole genome shotgun (WGS) entry which is preliminary data.</text>
</comment>
<organism evidence="2 3">
    <name type="scientific">Brassica cretica</name>
    <name type="common">Mustard</name>
    <dbReference type="NCBI Taxonomy" id="69181"/>
    <lineage>
        <taxon>Eukaryota</taxon>
        <taxon>Viridiplantae</taxon>
        <taxon>Streptophyta</taxon>
        <taxon>Embryophyta</taxon>
        <taxon>Tracheophyta</taxon>
        <taxon>Spermatophyta</taxon>
        <taxon>Magnoliopsida</taxon>
        <taxon>eudicotyledons</taxon>
        <taxon>Gunneridae</taxon>
        <taxon>Pentapetalae</taxon>
        <taxon>rosids</taxon>
        <taxon>malvids</taxon>
        <taxon>Brassicales</taxon>
        <taxon>Brassicaceae</taxon>
        <taxon>Brassiceae</taxon>
        <taxon>Brassica</taxon>
    </lineage>
</organism>
<feature type="region of interest" description="Disordered" evidence="1">
    <location>
        <begin position="70"/>
        <end position="93"/>
    </location>
</feature>
<gene>
    <name evidence="2" type="ORF">F2Q68_00015556</name>
</gene>
<accession>A0A8S9HLU5</accession>
<dbReference type="Proteomes" id="UP000712281">
    <property type="component" value="Unassembled WGS sequence"/>
</dbReference>
<name>A0A8S9HLU5_BRACR</name>
<evidence type="ECO:0000313" key="2">
    <source>
        <dbReference type="EMBL" id="KAF2557877.1"/>
    </source>
</evidence>
<evidence type="ECO:0000313" key="3">
    <source>
        <dbReference type="Proteomes" id="UP000712281"/>
    </source>
</evidence>
<sequence length="110" mass="12792">MDAAHLTSTQWLKEDRDWCFRDENGTHLVRLPLRQLTDFDHGLASIQFRPDPRLVRAPVAQPRCYMVQRTARPQPHQPEDTLPPFPPMPYLSTRPEGNFQRVVFDALTAI</sequence>
<dbReference type="AlphaFoldDB" id="A0A8S9HLU5"/>
<protein>
    <submittedName>
        <fullName evidence="2">Uncharacterized protein</fullName>
    </submittedName>
</protein>
<evidence type="ECO:0000256" key="1">
    <source>
        <dbReference type="SAM" id="MobiDB-lite"/>
    </source>
</evidence>
<reference evidence="2" key="1">
    <citation type="submission" date="2019-12" db="EMBL/GenBank/DDBJ databases">
        <title>Genome sequencing and annotation of Brassica cretica.</title>
        <authorList>
            <person name="Studholme D.J."/>
            <person name="Sarris P.F."/>
        </authorList>
    </citation>
    <scope>NUCLEOTIDE SEQUENCE</scope>
    <source>
        <strain evidence="2">PFS-001/15</strain>
        <tissue evidence="2">Leaf</tissue>
    </source>
</reference>
<dbReference type="EMBL" id="QGKW02001940">
    <property type="protein sequence ID" value="KAF2557877.1"/>
    <property type="molecule type" value="Genomic_DNA"/>
</dbReference>
<proteinExistence type="predicted"/>